<evidence type="ECO:0000313" key="2">
    <source>
        <dbReference type="EMBL" id="OIT22253.1"/>
    </source>
</evidence>
<keyword evidence="1" id="KW-0732">Signal</keyword>
<accession>A0A1J6JWX8</accession>
<reference evidence="2" key="1">
    <citation type="submission" date="2016-11" db="EMBL/GenBank/DDBJ databases">
        <title>The genome of Nicotiana attenuata.</title>
        <authorList>
            <person name="Xu S."/>
            <person name="Brockmoeller T."/>
            <person name="Gaquerel E."/>
            <person name="Navarro A."/>
            <person name="Kuhl H."/>
            <person name="Gase K."/>
            <person name="Ling Z."/>
            <person name="Zhou W."/>
            <person name="Kreitzer C."/>
            <person name="Stanke M."/>
            <person name="Tang H."/>
            <person name="Lyons E."/>
            <person name="Pandey P."/>
            <person name="Pandey S.P."/>
            <person name="Timmermann B."/>
            <person name="Baldwin I.T."/>
        </authorList>
    </citation>
    <scope>NUCLEOTIDE SEQUENCE [LARGE SCALE GENOMIC DNA]</scope>
    <source>
        <strain evidence="2">UT</strain>
    </source>
</reference>
<dbReference type="AlphaFoldDB" id="A0A1J6JWX8"/>
<dbReference type="Proteomes" id="UP000187609">
    <property type="component" value="Unassembled WGS sequence"/>
</dbReference>
<dbReference type="EMBL" id="MJEQ01003796">
    <property type="protein sequence ID" value="OIT22253.1"/>
    <property type="molecule type" value="Genomic_DNA"/>
</dbReference>
<evidence type="ECO:0000313" key="3">
    <source>
        <dbReference type="Proteomes" id="UP000187609"/>
    </source>
</evidence>
<name>A0A1J6JWX8_NICAT</name>
<sequence length="82" mass="9337">MSPTNSKPYDSFLFSLILLLWIFSSSSAMAKNIHSILVQGFLLSLSSRSKSCFLPRSDNSYTLILIRQSESLHFECFLKQIT</sequence>
<gene>
    <name evidence="2" type="ORF">A4A49_41540</name>
</gene>
<feature type="chain" id="PRO_5009639696" evidence="1">
    <location>
        <begin position="29"/>
        <end position="82"/>
    </location>
</feature>
<dbReference type="Gramene" id="OIT22253">
    <property type="protein sequence ID" value="OIT22253"/>
    <property type="gene ID" value="A4A49_41540"/>
</dbReference>
<organism evidence="2 3">
    <name type="scientific">Nicotiana attenuata</name>
    <name type="common">Coyote tobacco</name>
    <dbReference type="NCBI Taxonomy" id="49451"/>
    <lineage>
        <taxon>Eukaryota</taxon>
        <taxon>Viridiplantae</taxon>
        <taxon>Streptophyta</taxon>
        <taxon>Embryophyta</taxon>
        <taxon>Tracheophyta</taxon>
        <taxon>Spermatophyta</taxon>
        <taxon>Magnoliopsida</taxon>
        <taxon>eudicotyledons</taxon>
        <taxon>Gunneridae</taxon>
        <taxon>Pentapetalae</taxon>
        <taxon>asterids</taxon>
        <taxon>lamiids</taxon>
        <taxon>Solanales</taxon>
        <taxon>Solanaceae</taxon>
        <taxon>Nicotianoideae</taxon>
        <taxon>Nicotianeae</taxon>
        <taxon>Nicotiana</taxon>
    </lineage>
</organism>
<proteinExistence type="predicted"/>
<feature type="signal peptide" evidence="1">
    <location>
        <begin position="1"/>
        <end position="28"/>
    </location>
</feature>
<protein>
    <submittedName>
        <fullName evidence="2">Uncharacterized protein</fullName>
    </submittedName>
</protein>
<evidence type="ECO:0000256" key="1">
    <source>
        <dbReference type="SAM" id="SignalP"/>
    </source>
</evidence>
<keyword evidence="3" id="KW-1185">Reference proteome</keyword>
<comment type="caution">
    <text evidence="2">The sequence shown here is derived from an EMBL/GenBank/DDBJ whole genome shotgun (WGS) entry which is preliminary data.</text>
</comment>